<evidence type="ECO:0000313" key="5">
    <source>
        <dbReference type="EMBL" id="GAA4727527.1"/>
    </source>
</evidence>
<sequence length="264" mass="27730">MSDAHRRLARLLQLVEDEPATIDDSGVAGRLDRICRAAVRALPADGAGVTLMDQDSGPVGTIAASGPRFRRLEDLQFTMGEGPCIDAYAGRSPVLEADLATSGQHRWPGYASAAREEGVNAVFAFPIQVGAARLGVLDLYRYEGTPLSRGSVSDALDLANICLSTMLRLGSVTSVDAGGDGRPVDPGDGRSDGRSDGSSDGLGDPFRLSSEVYQAQGAITVQLGISLAEAMVRLRAHAYAAGRPISDVARDVLTGTIDFTREDL</sequence>
<dbReference type="InterPro" id="IPR005561">
    <property type="entry name" value="ANTAR"/>
</dbReference>
<dbReference type="Pfam" id="PF03861">
    <property type="entry name" value="ANTAR"/>
    <property type="match status" value="1"/>
</dbReference>
<dbReference type="Gene3D" id="1.10.10.10">
    <property type="entry name" value="Winged helix-like DNA-binding domain superfamily/Winged helix DNA-binding domain"/>
    <property type="match status" value="1"/>
</dbReference>
<evidence type="ECO:0000256" key="2">
    <source>
        <dbReference type="ARBA" id="ARBA00023163"/>
    </source>
</evidence>
<dbReference type="RefSeq" id="WP_345504167.1">
    <property type="nucleotide sequence ID" value="NZ_BAABLO010000011.1"/>
</dbReference>
<organism evidence="5 6">
    <name type="scientific">Pedococcus ginsenosidimutans</name>
    <dbReference type="NCBI Taxonomy" id="490570"/>
    <lineage>
        <taxon>Bacteria</taxon>
        <taxon>Bacillati</taxon>
        <taxon>Actinomycetota</taxon>
        <taxon>Actinomycetes</taxon>
        <taxon>Micrococcales</taxon>
        <taxon>Intrasporangiaceae</taxon>
        <taxon>Pedococcus</taxon>
    </lineage>
</organism>
<reference evidence="6" key="1">
    <citation type="journal article" date="2019" name="Int. J. Syst. Evol. Microbiol.">
        <title>The Global Catalogue of Microorganisms (GCM) 10K type strain sequencing project: providing services to taxonomists for standard genome sequencing and annotation.</title>
        <authorList>
            <consortium name="The Broad Institute Genomics Platform"/>
            <consortium name="The Broad Institute Genome Sequencing Center for Infectious Disease"/>
            <person name="Wu L."/>
            <person name="Ma J."/>
        </authorList>
    </citation>
    <scope>NUCLEOTIDE SEQUENCE [LARGE SCALE GENOMIC DNA]</scope>
    <source>
        <strain evidence="6">JCM 18961</strain>
    </source>
</reference>
<evidence type="ECO:0000256" key="1">
    <source>
        <dbReference type="ARBA" id="ARBA00023015"/>
    </source>
</evidence>
<comment type="caution">
    <text evidence="5">The sequence shown here is derived from an EMBL/GenBank/DDBJ whole genome shotgun (WGS) entry which is preliminary data.</text>
</comment>
<keyword evidence="2" id="KW-0804">Transcription</keyword>
<dbReference type="SUPFAM" id="SSF55781">
    <property type="entry name" value="GAF domain-like"/>
    <property type="match status" value="1"/>
</dbReference>
<dbReference type="SMART" id="SM01012">
    <property type="entry name" value="ANTAR"/>
    <property type="match status" value="1"/>
</dbReference>
<dbReference type="InterPro" id="IPR003018">
    <property type="entry name" value="GAF"/>
</dbReference>
<keyword evidence="1" id="KW-0805">Transcription regulation</keyword>
<dbReference type="Pfam" id="PF13185">
    <property type="entry name" value="GAF_2"/>
    <property type="match status" value="1"/>
</dbReference>
<protein>
    <submittedName>
        <fullName evidence="5">GAF domain-containing protein</fullName>
    </submittedName>
</protein>
<keyword evidence="6" id="KW-1185">Reference proteome</keyword>
<dbReference type="InterPro" id="IPR036388">
    <property type="entry name" value="WH-like_DNA-bd_sf"/>
</dbReference>
<gene>
    <name evidence="5" type="ORF">GCM10025782_27730</name>
</gene>
<dbReference type="Gene3D" id="3.30.450.40">
    <property type="match status" value="1"/>
</dbReference>
<evidence type="ECO:0000313" key="6">
    <source>
        <dbReference type="Proteomes" id="UP001500556"/>
    </source>
</evidence>
<dbReference type="EMBL" id="BAABLO010000011">
    <property type="protein sequence ID" value="GAA4727527.1"/>
    <property type="molecule type" value="Genomic_DNA"/>
</dbReference>
<proteinExistence type="predicted"/>
<feature type="region of interest" description="Disordered" evidence="3">
    <location>
        <begin position="174"/>
        <end position="201"/>
    </location>
</feature>
<feature type="domain" description="ANTAR" evidence="4">
    <location>
        <begin position="198"/>
        <end position="253"/>
    </location>
</feature>
<feature type="compositionally biased region" description="Basic and acidic residues" evidence="3">
    <location>
        <begin position="182"/>
        <end position="197"/>
    </location>
</feature>
<accession>A0ABP8YH50</accession>
<evidence type="ECO:0000256" key="3">
    <source>
        <dbReference type="SAM" id="MobiDB-lite"/>
    </source>
</evidence>
<evidence type="ECO:0000259" key="4">
    <source>
        <dbReference type="SMART" id="SM01012"/>
    </source>
</evidence>
<dbReference type="InterPro" id="IPR029016">
    <property type="entry name" value="GAF-like_dom_sf"/>
</dbReference>
<name>A0ABP8YH50_9MICO</name>
<dbReference type="Proteomes" id="UP001500556">
    <property type="component" value="Unassembled WGS sequence"/>
</dbReference>